<comment type="caution">
    <text evidence="2">The sequence shown here is derived from an EMBL/GenBank/DDBJ whole genome shotgun (WGS) entry which is preliminary data.</text>
</comment>
<dbReference type="Proteomes" id="UP000564496">
    <property type="component" value="Unassembled WGS sequence"/>
</dbReference>
<sequence length="152" mass="16491">MKWITRERPKTDRIACPWLIRRFIDPEAEIIYVPAADVLATAQEIGAISFDAPGATYTHQPNPAGGEWCTFETLIDAYGLTDPALTTMAHIVHAADVSTDVDTHPFGAALAALGAAGPFVEADDQVLLGRASYIYDALYTHCGQRLRAETES</sequence>
<reference evidence="2 3" key="1">
    <citation type="submission" date="2020-07" db="EMBL/GenBank/DDBJ databases">
        <title>Sequencing the genomes of 1000 actinobacteria strains.</title>
        <authorList>
            <person name="Klenk H.-P."/>
        </authorList>
    </citation>
    <scope>NUCLEOTIDE SEQUENCE [LARGE SCALE GENOMIC DNA]</scope>
    <source>
        <strain evidence="2 3">DSM 26487</strain>
    </source>
</reference>
<evidence type="ECO:0000313" key="3">
    <source>
        <dbReference type="Proteomes" id="UP000564496"/>
    </source>
</evidence>
<accession>A0A7Z0DT00</accession>
<evidence type="ECO:0000259" key="1">
    <source>
        <dbReference type="Pfam" id="PF09828"/>
    </source>
</evidence>
<dbReference type="RefSeq" id="WP_179661798.1">
    <property type="nucleotide sequence ID" value="NZ_JACBZR010000002.1"/>
</dbReference>
<protein>
    <recommendedName>
        <fullName evidence="1">ChrB C-terminal domain-containing protein</fullName>
    </recommendedName>
</protein>
<organism evidence="2 3">
    <name type="scientific">Nocardioides panzhihuensis</name>
    <dbReference type="NCBI Taxonomy" id="860243"/>
    <lineage>
        <taxon>Bacteria</taxon>
        <taxon>Bacillati</taxon>
        <taxon>Actinomycetota</taxon>
        <taxon>Actinomycetes</taxon>
        <taxon>Propionibacteriales</taxon>
        <taxon>Nocardioidaceae</taxon>
        <taxon>Nocardioides</taxon>
    </lineage>
</organism>
<dbReference type="Pfam" id="PF09828">
    <property type="entry name" value="ChrB_C"/>
    <property type="match status" value="1"/>
</dbReference>
<evidence type="ECO:0000313" key="2">
    <source>
        <dbReference type="EMBL" id="NYI81224.1"/>
    </source>
</evidence>
<proteinExistence type="predicted"/>
<dbReference type="EMBL" id="JACBZR010000002">
    <property type="protein sequence ID" value="NYI81224.1"/>
    <property type="molecule type" value="Genomic_DNA"/>
</dbReference>
<feature type="domain" description="ChrB C-terminal" evidence="1">
    <location>
        <begin position="3"/>
        <end position="142"/>
    </location>
</feature>
<dbReference type="AlphaFoldDB" id="A0A7Z0DT00"/>
<dbReference type="InterPro" id="IPR018634">
    <property type="entry name" value="ChrB_C"/>
</dbReference>
<name>A0A7Z0DT00_9ACTN</name>
<gene>
    <name evidence="2" type="ORF">BJ988_005932</name>
</gene>
<keyword evidence="3" id="KW-1185">Reference proteome</keyword>